<feature type="transmembrane region" description="Helical" evidence="1">
    <location>
        <begin position="48"/>
        <end position="71"/>
    </location>
</feature>
<dbReference type="Pfam" id="PF13239">
    <property type="entry name" value="2TM"/>
    <property type="match status" value="1"/>
</dbReference>
<evidence type="ECO:0000313" key="3">
    <source>
        <dbReference type="EMBL" id="MDG3494518.1"/>
    </source>
</evidence>
<keyword evidence="1" id="KW-1133">Transmembrane helix</keyword>
<proteinExistence type="predicted"/>
<organism evidence="3 4">
    <name type="scientific">Pseudanabaena catenata USMAC16</name>
    <dbReference type="NCBI Taxonomy" id="1855837"/>
    <lineage>
        <taxon>Bacteria</taxon>
        <taxon>Bacillati</taxon>
        <taxon>Cyanobacteriota</taxon>
        <taxon>Cyanophyceae</taxon>
        <taxon>Pseudanabaenales</taxon>
        <taxon>Pseudanabaenaceae</taxon>
        <taxon>Pseudanabaena</taxon>
    </lineage>
</organism>
<evidence type="ECO:0000256" key="1">
    <source>
        <dbReference type="SAM" id="Phobius"/>
    </source>
</evidence>
<dbReference type="AlphaFoldDB" id="A0A9X4RH70"/>
<dbReference type="EMBL" id="VBTY01000051">
    <property type="protein sequence ID" value="MDG3494518.1"/>
    <property type="molecule type" value="Genomic_DNA"/>
</dbReference>
<dbReference type="RefSeq" id="WP_009626595.1">
    <property type="nucleotide sequence ID" value="NZ_VBTY01000051.1"/>
</dbReference>
<keyword evidence="1" id="KW-0812">Transmembrane</keyword>
<comment type="caution">
    <text evidence="3">The sequence shown here is derived from an EMBL/GenBank/DDBJ whole genome shotgun (WGS) entry which is preliminary data.</text>
</comment>
<evidence type="ECO:0000313" key="4">
    <source>
        <dbReference type="Proteomes" id="UP001152872"/>
    </source>
</evidence>
<keyword evidence="1" id="KW-0472">Membrane</keyword>
<feature type="transmembrane region" description="Helical" evidence="1">
    <location>
        <begin position="24"/>
        <end position="42"/>
    </location>
</feature>
<gene>
    <name evidence="3" type="ORF">FEV09_08090</name>
</gene>
<name>A0A9X4RH70_9CYAN</name>
<reference evidence="3" key="1">
    <citation type="submission" date="2019-05" db="EMBL/GenBank/DDBJ databases">
        <title>Whole genome sequencing of Pseudanabaena catenata USMAC16.</title>
        <authorList>
            <person name="Khan Z."/>
            <person name="Omar W.M."/>
            <person name="Convey P."/>
            <person name="Merican F."/>
            <person name="Najimudin N."/>
        </authorList>
    </citation>
    <scope>NUCLEOTIDE SEQUENCE</scope>
    <source>
        <strain evidence="3">USMAC16</strain>
    </source>
</reference>
<evidence type="ECO:0000259" key="2">
    <source>
        <dbReference type="Pfam" id="PF13239"/>
    </source>
</evidence>
<dbReference type="InterPro" id="IPR025698">
    <property type="entry name" value="2TM_dom"/>
</dbReference>
<keyword evidence="4" id="KW-1185">Reference proteome</keyword>
<accession>A0A9X4RH70</accession>
<protein>
    <submittedName>
        <fullName evidence="3">2TM domain-containing protein</fullName>
    </submittedName>
</protein>
<dbReference type="Proteomes" id="UP001152872">
    <property type="component" value="Unassembled WGS sequence"/>
</dbReference>
<sequence length="82" mass="9639">MPKLSKPPDPNDPEYQSLERRVNFYLHLAIYSACMTCMWFIQSITEKVWIWSVWVAAIWAVLLLGHGIWVLSKESKMQNVEN</sequence>
<feature type="domain" description="2TM" evidence="2">
    <location>
        <begin position="17"/>
        <end position="75"/>
    </location>
</feature>